<dbReference type="Pfam" id="PF01565">
    <property type="entry name" value="FAD_binding_4"/>
    <property type="match status" value="1"/>
</dbReference>
<dbReference type="SUPFAM" id="SSF56176">
    <property type="entry name" value="FAD-binding/transporter-associated domain-like"/>
    <property type="match status" value="1"/>
</dbReference>
<organism evidence="6 7">
    <name type="scientific">Cochliobolus carbonum (strain 26-R-13)</name>
    <name type="common">Maize leaf spot fungus</name>
    <name type="synonym">Bipolaris zeicola</name>
    <dbReference type="NCBI Taxonomy" id="930089"/>
    <lineage>
        <taxon>Eukaryota</taxon>
        <taxon>Fungi</taxon>
        <taxon>Dikarya</taxon>
        <taxon>Ascomycota</taxon>
        <taxon>Pezizomycotina</taxon>
        <taxon>Dothideomycetes</taxon>
        <taxon>Pleosporomycetidae</taxon>
        <taxon>Pleosporales</taxon>
        <taxon>Pleosporineae</taxon>
        <taxon>Pleosporaceae</taxon>
        <taxon>Bipolaris</taxon>
    </lineage>
</organism>
<evidence type="ECO:0000313" key="7">
    <source>
        <dbReference type="Proteomes" id="UP000053841"/>
    </source>
</evidence>
<protein>
    <submittedName>
        <fullName evidence="6">Glucooligosaccharide oxidase</fullName>
    </submittedName>
</protein>
<dbReference type="GO" id="GO:0071949">
    <property type="term" value="F:FAD binding"/>
    <property type="evidence" value="ECO:0007669"/>
    <property type="project" value="InterPro"/>
</dbReference>
<dbReference type="PANTHER" id="PTHR42973:SF17">
    <property type="entry name" value="OXIDASE, PUTATIVE (AFU_ORTHOLOGUE AFUA_6G14340)-RELATED"/>
    <property type="match status" value="1"/>
</dbReference>
<name>W6YDY0_COCC2</name>
<dbReference type="InterPro" id="IPR036318">
    <property type="entry name" value="FAD-bd_PCMH-like_sf"/>
</dbReference>
<dbReference type="PROSITE" id="PS51387">
    <property type="entry name" value="FAD_PCMH"/>
    <property type="match status" value="1"/>
</dbReference>
<dbReference type="InterPro" id="IPR016169">
    <property type="entry name" value="FAD-bd_PCMH_sub2"/>
</dbReference>
<dbReference type="KEGG" id="bze:COCCADRAFT_22844"/>
<dbReference type="AlphaFoldDB" id="W6YDY0"/>
<dbReference type="eggNOG" id="ENOG502QVGN">
    <property type="taxonomic scope" value="Eukaryota"/>
</dbReference>
<feature type="domain" description="FAD-binding PCMH-type" evidence="5">
    <location>
        <begin position="60"/>
        <end position="233"/>
    </location>
</feature>
<evidence type="ECO:0000256" key="4">
    <source>
        <dbReference type="ARBA" id="ARBA00023002"/>
    </source>
</evidence>
<dbReference type="Proteomes" id="UP000053841">
    <property type="component" value="Unassembled WGS sequence"/>
</dbReference>
<reference evidence="6 7" key="1">
    <citation type="journal article" date="2013" name="PLoS Genet.">
        <title>Comparative genome structure, secondary metabolite, and effector coding capacity across Cochliobolus pathogens.</title>
        <authorList>
            <person name="Condon B.J."/>
            <person name="Leng Y."/>
            <person name="Wu D."/>
            <person name="Bushley K.E."/>
            <person name="Ohm R.A."/>
            <person name="Otillar R."/>
            <person name="Martin J."/>
            <person name="Schackwitz W."/>
            <person name="Grimwood J."/>
            <person name="MohdZainudin N."/>
            <person name="Xue C."/>
            <person name="Wang R."/>
            <person name="Manning V.A."/>
            <person name="Dhillon B."/>
            <person name="Tu Z.J."/>
            <person name="Steffenson B.J."/>
            <person name="Salamov A."/>
            <person name="Sun H."/>
            <person name="Lowry S."/>
            <person name="LaButti K."/>
            <person name="Han J."/>
            <person name="Copeland A."/>
            <person name="Lindquist E."/>
            <person name="Barry K."/>
            <person name="Schmutz J."/>
            <person name="Baker S.E."/>
            <person name="Ciuffetti L.M."/>
            <person name="Grigoriev I.V."/>
            <person name="Zhong S."/>
            <person name="Turgeon B.G."/>
        </authorList>
    </citation>
    <scope>NUCLEOTIDE SEQUENCE [LARGE SCALE GENOMIC DNA]</scope>
    <source>
        <strain evidence="6 7">26-R-13</strain>
    </source>
</reference>
<dbReference type="GO" id="GO:0016491">
    <property type="term" value="F:oxidoreductase activity"/>
    <property type="evidence" value="ECO:0007669"/>
    <property type="project" value="UniProtKB-KW"/>
</dbReference>
<dbReference type="RefSeq" id="XP_007708041.1">
    <property type="nucleotide sequence ID" value="XM_007709851.1"/>
</dbReference>
<evidence type="ECO:0000256" key="1">
    <source>
        <dbReference type="ARBA" id="ARBA00005466"/>
    </source>
</evidence>
<dbReference type="Gene3D" id="3.40.462.20">
    <property type="match status" value="1"/>
</dbReference>
<gene>
    <name evidence="6" type="ORF">COCCADRAFT_22844</name>
</gene>
<keyword evidence="2" id="KW-0285">Flavoprotein</keyword>
<proteinExistence type="inferred from homology"/>
<dbReference type="InterPro" id="IPR050416">
    <property type="entry name" value="FAD-linked_Oxidoreductase"/>
</dbReference>
<accession>W6YDY0</accession>
<comment type="similarity">
    <text evidence="1">Belongs to the oxygen-dependent FAD-linked oxidoreductase family.</text>
</comment>
<evidence type="ECO:0000259" key="5">
    <source>
        <dbReference type="PROSITE" id="PS51387"/>
    </source>
</evidence>
<dbReference type="InterPro" id="IPR016166">
    <property type="entry name" value="FAD-bd_PCMH"/>
</dbReference>
<evidence type="ECO:0000313" key="6">
    <source>
        <dbReference type="EMBL" id="EUC37672.1"/>
    </source>
</evidence>
<evidence type="ECO:0000256" key="2">
    <source>
        <dbReference type="ARBA" id="ARBA00022630"/>
    </source>
</evidence>
<sequence length="503" mass="53680">MGNIVSAAQSGISTHTGGSAGIAGSTIHQCLINAVGDNNVAFKGDPLYQINDVKPYNLDIQITPTAVTYPSTADQVAAIVKCAAECNLAVQSRSGGHSFGNYGIGGQDGAVVVDLKHFQKFSIDTSTWQATVGSGTRLGDLTKRLGENGGRAMAYGTCPQVGVGGHALIGGLGPASRMWGALLDHVEEVEVVLANSTVVRASDKQHPDLFFALKGAGASFGIVTEFKLRTQAAPSNAVIYSYTFAGGSTQSKADLFKRWQKLVSDPQLSRKFASQYIIAGPIGAIITGTYFGSQAEYDSLNLSSRLQTSQSNSSIEMKDWLGAVGHWSEQVALQIVGNVPAHFYAKTLAYTQKDLMSDATVDKVFKYIDTADKGGALFFMIWDLAGGAVNDVAEDATAYGHRDALFFHQAYAVNLLGRLNDTSRAYLNGINDVVINSRADRDQGVYPGYVDPALGPNSAALYWDDNVSKLQQIKASVDPRNVFRNPQSIQPAGRSVKQRAIVY</sequence>
<evidence type="ECO:0000256" key="3">
    <source>
        <dbReference type="ARBA" id="ARBA00022827"/>
    </source>
</evidence>
<dbReference type="InterPro" id="IPR006094">
    <property type="entry name" value="Oxid_FAD_bind_N"/>
</dbReference>
<dbReference type="Pfam" id="PF08031">
    <property type="entry name" value="BBE"/>
    <property type="match status" value="1"/>
</dbReference>
<dbReference type="InterPro" id="IPR012951">
    <property type="entry name" value="BBE"/>
</dbReference>
<dbReference type="PANTHER" id="PTHR42973">
    <property type="entry name" value="BINDING OXIDOREDUCTASE, PUTATIVE (AFU_ORTHOLOGUE AFUA_1G17690)-RELATED"/>
    <property type="match status" value="1"/>
</dbReference>
<keyword evidence="4" id="KW-0560">Oxidoreductase</keyword>
<dbReference type="GeneID" id="19145290"/>
<dbReference type="Gene3D" id="3.30.465.10">
    <property type="match status" value="1"/>
</dbReference>
<keyword evidence="7" id="KW-1185">Reference proteome</keyword>
<dbReference type="HOGENOM" id="CLU_018354_10_1_1"/>
<dbReference type="EMBL" id="KI964549">
    <property type="protein sequence ID" value="EUC37672.1"/>
    <property type="molecule type" value="Genomic_DNA"/>
</dbReference>
<dbReference type="OrthoDB" id="415825at2759"/>
<keyword evidence="3" id="KW-0274">FAD</keyword>